<sequence>MKPFKIIPLILSAILFCQCKKEDVLPNAPIVNLGGENWTRTNLDKLIFENFTKPYNIEVKYKWNPYETNFNRTLVPPSESQVVPVLRALYEAWMVPFEKLGGKNFLKDNPISKFVLIGSPEYQTDGTIVLGTAEGGTKVTINNVNEFILDNEASLTEMLTIIHHEYTHILNQTFVYPVAWQRISTRWYTPTWFNTDQVGANQQGLITPYAKASAKEDFAETVAFLLVRGQDTYDWIKDQYPDAAPIFKLKQDIVEKYFKDAFGINFKELQREIQRALSNLFFSSRP</sequence>
<dbReference type="Gene3D" id="3.40.390.70">
    <property type="match status" value="1"/>
</dbReference>
<dbReference type="InterPro" id="IPR030890">
    <property type="entry name" value="LP_HExxH_w_TonB"/>
</dbReference>
<dbReference type="EMBL" id="BAAAZI010000016">
    <property type="protein sequence ID" value="GAA4148488.1"/>
    <property type="molecule type" value="Genomic_DNA"/>
</dbReference>
<comment type="caution">
    <text evidence="1">The sequence shown here is derived from an EMBL/GenBank/DDBJ whole genome shotgun (WGS) entry which is preliminary data.</text>
</comment>
<evidence type="ECO:0000313" key="2">
    <source>
        <dbReference type="Proteomes" id="UP001500101"/>
    </source>
</evidence>
<organism evidence="1 2">
    <name type="scientific">Sphingobacterium kyonggiense</name>
    <dbReference type="NCBI Taxonomy" id="714075"/>
    <lineage>
        <taxon>Bacteria</taxon>
        <taxon>Pseudomonadati</taxon>
        <taxon>Bacteroidota</taxon>
        <taxon>Sphingobacteriia</taxon>
        <taxon>Sphingobacteriales</taxon>
        <taxon>Sphingobacteriaceae</taxon>
        <taxon>Sphingobacterium</taxon>
    </lineage>
</organism>
<dbReference type="Proteomes" id="UP001500101">
    <property type="component" value="Unassembled WGS sequence"/>
</dbReference>
<dbReference type="NCBIfam" id="TIGR04549">
    <property type="entry name" value="LP_HExxH_w_tonB"/>
    <property type="match status" value="1"/>
</dbReference>
<accession>A0ABP7Z6K5</accession>
<name>A0ABP7Z6K5_9SPHI</name>
<reference evidence="2" key="1">
    <citation type="journal article" date="2019" name="Int. J. Syst. Evol. Microbiol.">
        <title>The Global Catalogue of Microorganisms (GCM) 10K type strain sequencing project: providing services to taxonomists for standard genome sequencing and annotation.</title>
        <authorList>
            <consortium name="The Broad Institute Genomics Platform"/>
            <consortium name="The Broad Institute Genome Sequencing Center for Infectious Disease"/>
            <person name="Wu L."/>
            <person name="Ma J."/>
        </authorList>
    </citation>
    <scope>NUCLEOTIDE SEQUENCE [LARGE SCALE GENOMIC DNA]</scope>
    <source>
        <strain evidence="2">JCM 16704</strain>
    </source>
</reference>
<evidence type="ECO:0000313" key="1">
    <source>
        <dbReference type="EMBL" id="GAA4148488.1"/>
    </source>
</evidence>
<gene>
    <name evidence="1" type="ORF">GCM10022216_35370</name>
</gene>
<dbReference type="Pfam" id="PF15890">
    <property type="entry name" value="Peptidase_Mx1"/>
    <property type="match status" value="1"/>
</dbReference>
<protein>
    <submittedName>
        <fullName evidence="1">Zinc-binding metallopeptidase</fullName>
    </submittedName>
</protein>
<dbReference type="RefSeq" id="WP_344676068.1">
    <property type="nucleotide sequence ID" value="NZ_BAAAZI010000016.1"/>
</dbReference>
<proteinExistence type="predicted"/>
<keyword evidence="2" id="KW-1185">Reference proteome</keyword>